<reference evidence="2" key="1">
    <citation type="submission" date="2020-10" db="EMBL/GenBank/DDBJ databases">
        <authorList>
            <person name="Gilroy R."/>
        </authorList>
    </citation>
    <scope>NUCLEOTIDE SEQUENCE</scope>
    <source>
        <strain evidence="2">CHK176-22527</strain>
    </source>
</reference>
<dbReference type="GO" id="GO:0005525">
    <property type="term" value="F:GTP binding"/>
    <property type="evidence" value="ECO:0007669"/>
    <property type="project" value="InterPro"/>
</dbReference>
<dbReference type="InterPro" id="IPR042101">
    <property type="entry name" value="SRP54_N_sf"/>
</dbReference>
<dbReference type="Pfam" id="PF02881">
    <property type="entry name" value="SRP54_N"/>
    <property type="match status" value="1"/>
</dbReference>
<dbReference type="GO" id="GO:0006614">
    <property type="term" value="P:SRP-dependent cotranslational protein targeting to membrane"/>
    <property type="evidence" value="ECO:0007669"/>
    <property type="project" value="InterPro"/>
</dbReference>
<comment type="caution">
    <text evidence="2">The sequence shown here is derived from an EMBL/GenBank/DDBJ whole genome shotgun (WGS) entry which is preliminary data.</text>
</comment>
<protein>
    <submittedName>
        <fullName evidence="2">Signal recognition particle receptor subunit alpha</fullName>
    </submittedName>
</protein>
<dbReference type="SUPFAM" id="SSF47364">
    <property type="entry name" value="Domain of the SRP/SRP receptor G-proteins"/>
    <property type="match status" value="1"/>
</dbReference>
<feature type="non-terminal residue" evidence="2">
    <location>
        <position position="42"/>
    </location>
</feature>
<evidence type="ECO:0000313" key="2">
    <source>
        <dbReference type="EMBL" id="HIT99828.1"/>
    </source>
</evidence>
<name>A0A9D1KVB0_9FIRM</name>
<dbReference type="InterPro" id="IPR013822">
    <property type="entry name" value="Signal_recog_particl_SRP54_hlx"/>
</dbReference>
<dbReference type="EMBL" id="DVLX01000079">
    <property type="protein sequence ID" value="HIT99828.1"/>
    <property type="molecule type" value="Genomic_DNA"/>
</dbReference>
<proteinExistence type="predicted"/>
<reference evidence="2" key="2">
    <citation type="journal article" date="2021" name="PeerJ">
        <title>Extensive microbial diversity within the chicken gut microbiome revealed by metagenomics and culture.</title>
        <authorList>
            <person name="Gilroy R."/>
            <person name="Ravi A."/>
            <person name="Getino M."/>
            <person name="Pursley I."/>
            <person name="Horton D.L."/>
            <person name="Alikhan N.F."/>
            <person name="Baker D."/>
            <person name="Gharbi K."/>
            <person name="Hall N."/>
            <person name="Watson M."/>
            <person name="Adriaenssens E.M."/>
            <person name="Foster-Nyarko E."/>
            <person name="Jarju S."/>
            <person name="Secka A."/>
            <person name="Antonio M."/>
            <person name="Oren A."/>
            <person name="Chaudhuri R.R."/>
            <person name="La Ragione R."/>
            <person name="Hildebrand F."/>
            <person name="Pallen M.J."/>
        </authorList>
    </citation>
    <scope>NUCLEOTIDE SEQUENCE</scope>
    <source>
        <strain evidence="2">CHK176-22527</strain>
    </source>
</reference>
<dbReference type="Proteomes" id="UP000824159">
    <property type="component" value="Unassembled WGS sequence"/>
</dbReference>
<sequence>MFGEKKSFFGRMSQRISDALLGRTSIDEDFLEELEEILITSD</sequence>
<keyword evidence="2" id="KW-0675">Receptor</keyword>
<accession>A0A9D1KVB0</accession>
<dbReference type="InterPro" id="IPR036225">
    <property type="entry name" value="SRP/SRP_N"/>
</dbReference>
<evidence type="ECO:0000259" key="1">
    <source>
        <dbReference type="Pfam" id="PF02881"/>
    </source>
</evidence>
<feature type="domain" description="Signal recognition particle SRP54 helical bundle" evidence="1">
    <location>
        <begin position="13"/>
        <end position="42"/>
    </location>
</feature>
<dbReference type="Gene3D" id="1.20.120.140">
    <property type="entry name" value="Signal recognition particle SRP54, nucleotide-binding domain"/>
    <property type="match status" value="1"/>
</dbReference>
<evidence type="ECO:0000313" key="3">
    <source>
        <dbReference type="Proteomes" id="UP000824159"/>
    </source>
</evidence>
<dbReference type="AlphaFoldDB" id="A0A9D1KVB0"/>
<organism evidence="2 3">
    <name type="scientific">Candidatus Allocopromorpha excrementavium</name>
    <dbReference type="NCBI Taxonomy" id="2840741"/>
    <lineage>
        <taxon>Bacteria</taxon>
        <taxon>Bacillati</taxon>
        <taxon>Bacillota</taxon>
        <taxon>Clostridia</taxon>
        <taxon>Eubacteriales</taxon>
        <taxon>Eubacteriaceae</taxon>
        <taxon>Eubacteriaceae incertae sedis</taxon>
        <taxon>Candidatus Allocopromorpha</taxon>
    </lineage>
</organism>
<gene>
    <name evidence="2" type="ORF">IAD12_06210</name>
</gene>